<evidence type="ECO:0000256" key="5">
    <source>
        <dbReference type="ARBA" id="ARBA00022840"/>
    </source>
</evidence>
<sequence length="101" mass="11087">MLLAKIHVTLKPGVLDPQGEAVGKGLRAMGYGGVAAVRVGKYLEIMLNLDDREEAGRQVEEMCRRLLANPVIEEYRYSLEDLAGVSTEGPLMRDATKASQR</sequence>
<dbReference type="InterPro" id="IPR003850">
    <property type="entry name" value="PurS"/>
</dbReference>
<dbReference type="GO" id="GO:0006189">
    <property type="term" value="P:'de novo' IMP biosynthetic process"/>
    <property type="evidence" value="ECO:0007669"/>
    <property type="project" value="UniProtKB-UniRule"/>
</dbReference>
<dbReference type="NCBIfam" id="NF004630">
    <property type="entry name" value="PRK05974.1"/>
    <property type="match status" value="1"/>
</dbReference>
<comment type="catalytic activity">
    <reaction evidence="6">
        <text>N(2)-formyl-N(1)-(5-phospho-beta-D-ribosyl)glycinamide + L-glutamine + ATP + H2O = 2-formamido-N(1)-(5-O-phospho-beta-D-ribosyl)acetamidine + L-glutamate + ADP + phosphate + H(+)</text>
        <dbReference type="Rhea" id="RHEA:17129"/>
        <dbReference type="ChEBI" id="CHEBI:15377"/>
        <dbReference type="ChEBI" id="CHEBI:15378"/>
        <dbReference type="ChEBI" id="CHEBI:29985"/>
        <dbReference type="ChEBI" id="CHEBI:30616"/>
        <dbReference type="ChEBI" id="CHEBI:43474"/>
        <dbReference type="ChEBI" id="CHEBI:58359"/>
        <dbReference type="ChEBI" id="CHEBI:147286"/>
        <dbReference type="ChEBI" id="CHEBI:147287"/>
        <dbReference type="ChEBI" id="CHEBI:456216"/>
        <dbReference type="EC" id="6.3.5.3"/>
    </reaction>
</comment>
<comment type="pathway">
    <text evidence="6">Purine metabolism; IMP biosynthesis via de novo pathway; 5-amino-1-(5-phospho-D-ribosyl)imidazole from N(2)-formyl-N(1)-(5-phospho-D-ribosyl)glycinamide: step 1/2.</text>
</comment>
<comment type="function">
    <text evidence="6">Part of the phosphoribosylformylglycinamidine synthase complex involved in the purines biosynthetic pathway. Catalyzes the ATP-dependent conversion of formylglycinamide ribonucleotide (FGAR) and glutamine to yield formylglycinamidine ribonucleotide (FGAM) and glutamate. The FGAM synthase complex is composed of three subunits. PurQ produces an ammonia molecule by converting glutamine to glutamate. PurL transfers the ammonia molecule to FGAR to form FGAM in an ATP-dependent manner. PurS interacts with PurQ and PurL and is thought to assist in the transfer of the ammonia molecule from PurQ to PurL.</text>
</comment>
<keyword evidence="3 6" id="KW-0547">Nucleotide-binding</keyword>
<dbReference type="Gene3D" id="3.30.1280.10">
    <property type="entry name" value="Phosphoribosylformylglycinamidine synthase subunit PurS"/>
    <property type="match status" value="1"/>
</dbReference>
<comment type="similarity">
    <text evidence="6">Belongs to the PurS family.</text>
</comment>
<accession>A0A0S6UE46</accession>
<dbReference type="NCBIfam" id="TIGR00302">
    <property type="entry name" value="phosphoribosylformylglycinamidine synthase subunit PurS"/>
    <property type="match status" value="1"/>
</dbReference>
<evidence type="ECO:0000256" key="4">
    <source>
        <dbReference type="ARBA" id="ARBA00022755"/>
    </source>
</evidence>
<keyword evidence="5 6" id="KW-0067">ATP-binding</keyword>
<evidence type="ECO:0000256" key="2">
    <source>
        <dbReference type="ARBA" id="ARBA00022598"/>
    </source>
</evidence>
<dbReference type="EC" id="6.3.5.3" evidence="6"/>
<dbReference type="EMBL" id="DF238840">
    <property type="protein sequence ID" value="GAF25259.1"/>
    <property type="molecule type" value="Genomic_DNA"/>
</dbReference>
<keyword evidence="1 6" id="KW-0963">Cytoplasm</keyword>
<dbReference type="PANTHER" id="PTHR34696:SF1">
    <property type="entry name" value="PHOSPHORIBOSYLFORMYLGLYCINAMIDINE SYNTHASE SUBUNIT PURS"/>
    <property type="match status" value="1"/>
</dbReference>
<dbReference type="Proteomes" id="UP000063718">
    <property type="component" value="Unassembled WGS sequence"/>
</dbReference>
<keyword evidence="2 6" id="KW-0436">Ligase</keyword>
<name>A0A0S6UE46_NEOTH</name>
<dbReference type="InterPro" id="IPR036604">
    <property type="entry name" value="PurS-like_sf"/>
</dbReference>
<keyword evidence="4 6" id="KW-0658">Purine biosynthesis</keyword>
<evidence type="ECO:0000256" key="1">
    <source>
        <dbReference type="ARBA" id="ARBA00022490"/>
    </source>
</evidence>
<protein>
    <recommendedName>
        <fullName evidence="6">Phosphoribosylformylglycinamidine synthase subunit PurS</fullName>
        <shortName evidence="6">FGAM synthase</shortName>
        <ecNumber evidence="6">6.3.5.3</ecNumber>
    </recommendedName>
    <alternativeName>
        <fullName evidence="6">Formylglycinamide ribonucleotide amidotransferase subunit III</fullName>
        <shortName evidence="6">FGAR amidotransferase III</shortName>
        <shortName evidence="6">FGAR-AT III</shortName>
    </alternativeName>
    <alternativeName>
        <fullName evidence="6">Phosphoribosylformylglycinamidine synthase subunit III</fullName>
    </alternativeName>
</protein>
<evidence type="ECO:0000256" key="3">
    <source>
        <dbReference type="ARBA" id="ARBA00022741"/>
    </source>
</evidence>
<reference evidence="7" key="1">
    <citation type="journal article" date="2014" name="Gene">
        <title>Genome-guided analysis of transformation efficiency and carbon dioxide assimilation by Moorella thermoacetica Y72.</title>
        <authorList>
            <person name="Tsukahara K."/>
            <person name="Kita A."/>
            <person name="Nakashimada Y."/>
            <person name="Hoshino T."/>
            <person name="Murakami K."/>
        </authorList>
    </citation>
    <scope>NUCLEOTIDE SEQUENCE [LARGE SCALE GENOMIC DNA]</scope>
    <source>
        <strain evidence="7">Y72</strain>
    </source>
</reference>
<proteinExistence type="inferred from homology"/>
<comment type="subunit">
    <text evidence="6">Part of the FGAM synthase complex composed of 1 PurL, 1 PurQ and 2 PurS subunits.</text>
</comment>
<evidence type="ECO:0000313" key="7">
    <source>
        <dbReference type="EMBL" id="GAF25259.1"/>
    </source>
</evidence>
<dbReference type="PANTHER" id="PTHR34696">
    <property type="entry name" value="PHOSPHORIBOSYLFORMYLGLYCINAMIDINE SYNTHASE SUBUNIT PURS"/>
    <property type="match status" value="1"/>
</dbReference>
<comment type="subcellular location">
    <subcellularLocation>
        <location evidence="6">Cytoplasm</location>
    </subcellularLocation>
</comment>
<dbReference type="SUPFAM" id="SSF82697">
    <property type="entry name" value="PurS-like"/>
    <property type="match status" value="1"/>
</dbReference>
<gene>
    <name evidence="6" type="primary">purS</name>
    <name evidence="7" type="ORF">MTY_0589</name>
</gene>
<dbReference type="Pfam" id="PF02700">
    <property type="entry name" value="PurS"/>
    <property type="match status" value="1"/>
</dbReference>
<dbReference type="RefSeq" id="WP_025773282.1">
    <property type="nucleotide sequence ID" value="NZ_DF238840.1"/>
</dbReference>
<evidence type="ECO:0000256" key="6">
    <source>
        <dbReference type="HAMAP-Rule" id="MF_01926"/>
    </source>
</evidence>
<dbReference type="HAMAP" id="MF_01926">
    <property type="entry name" value="PurS"/>
    <property type="match status" value="1"/>
</dbReference>
<dbReference type="GO" id="GO:0005737">
    <property type="term" value="C:cytoplasm"/>
    <property type="evidence" value="ECO:0007669"/>
    <property type="project" value="UniProtKB-SubCell"/>
</dbReference>
<dbReference type="AlphaFoldDB" id="A0A0S6UE46"/>
<dbReference type="GO" id="GO:0004642">
    <property type="term" value="F:phosphoribosylformylglycinamidine synthase activity"/>
    <property type="evidence" value="ECO:0007669"/>
    <property type="project" value="UniProtKB-UniRule"/>
</dbReference>
<dbReference type="GO" id="GO:0005524">
    <property type="term" value="F:ATP binding"/>
    <property type="evidence" value="ECO:0007669"/>
    <property type="project" value="UniProtKB-UniRule"/>
</dbReference>
<dbReference type="UniPathway" id="UPA00074">
    <property type="reaction ID" value="UER00128"/>
</dbReference>
<organism evidence="7">
    <name type="scientific">Moorella thermoacetica Y72</name>
    <dbReference type="NCBI Taxonomy" id="1325331"/>
    <lineage>
        <taxon>Bacteria</taxon>
        <taxon>Bacillati</taxon>
        <taxon>Bacillota</taxon>
        <taxon>Clostridia</taxon>
        <taxon>Neomoorellales</taxon>
        <taxon>Neomoorellaceae</taxon>
        <taxon>Neomoorella</taxon>
    </lineage>
</organism>